<feature type="compositionally biased region" description="Basic and acidic residues" evidence="6">
    <location>
        <begin position="410"/>
        <end position="425"/>
    </location>
</feature>
<dbReference type="PANTHER" id="PTHR33841">
    <property type="entry name" value="DNA METHYLTRANSFERASE YEEA-RELATED"/>
    <property type="match status" value="1"/>
</dbReference>
<dbReference type="InterPro" id="IPR050953">
    <property type="entry name" value="N4_N6_ade-DNA_methylase"/>
</dbReference>
<dbReference type="EMBL" id="FOMX01000043">
    <property type="protein sequence ID" value="SFF29599.1"/>
    <property type="molecule type" value="Genomic_DNA"/>
</dbReference>
<protein>
    <recommendedName>
        <fullName evidence="1">site-specific DNA-methyltransferase (adenine-specific)</fullName>
        <ecNumber evidence="1">2.1.1.72</ecNumber>
    </recommendedName>
</protein>
<dbReference type="GO" id="GO:0006304">
    <property type="term" value="P:DNA modification"/>
    <property type="evidence" value="ECO:0007669"/>
    <property type="project" value="InterPro"/>
</dbReference>
<evidence type="ECO:0000256" key="3">
    <source>
        <dbReference type="ARBA" id="ARBA00022679"/>
    </source>
</evidence>
<feature type="compositionally biased region" description="Basic and acidic residues" evidence="6">
    <location>
        <begin position="463"/>
        <end position="473"/>
    </location>
</feature>
<dbReference type="SUPFAM" id="SSF53335">
    <property type="entry name" value="S-adenosyl-L-methionine-dependent methyltransferases"/>
    <property type="match status" value="1"/>
</dbReference>
<dbReference type="PANTHER" id="PTHR33841:SF1">
    <property type="entry name" value="DNA METHYLTRANSFERASE A"/>
    <property type="match status" value="1"/>
</dbReference>
<comment type="catalytic activity">
    <reaction evidence="5">
        <text>a 2'-deoxyadenosine in DNA + S-adenosyl-L-methionine = an N(6)-methyl-2'-deoxyadenosine in DNA + S-adenosyl-L-homocysteine + H(+)</text>
        <dbReference type="Rhea" id="RHEA:15197"/>
        <dbReference type="Rhea" id="RHEA-COMP:12418"/>
        <dbReference type="Rhea" id="RHEA-COMP:12419"/>
        <dbReference type="ChEBI" id="CHEBI:15378"/>
        <dbReference type="ChEBI" id="CHEBI:57856"/>
        <dbReference type="ChEBI" id="CHEBI:59789"/>
        <dbReference type="ChEBI" id="CHEBI:90615"/>
        <dbReference type="ChEBI" id="CHEBI:90616"/>
        <dbReference type="EC" id="2.1.1.72"/>
    </reaction>
</comment>
<accession>A0A1I2HIR2</accession>
<evidence type="ECO:0000256" key="6">
    <source>
        <dbReference type="SAM" id="MobiDB-lite"/>
    </source>
</evidence>
<feature type="region of interest" description="Disordered" evidence="6">
    <location>
        <begin position="377"/>
        <end position="473"/>
    </location>
</feature>
<dbReference type="InterPro" id="IPR029063">
    <property type="entry name" value="SAM-dependent_MTases_sf"/>
</dbReference>
<dbReference type="InterPro" id="IPR011639">
    <property type="entry name" value="MethylTrfase_TaqI-like_dom"/>
</dbReference>
<keyword evidence="4" id="KW-0949">S-adenosyl-L-methionine</keyword>
<dbReference type="Pfam" id="PF20466">
    <property type="entry name" value="MmeI_TRD"/>
    <property type="match status" value="1"/>
</dbReference>
<feature type="domain" description="MmeI-like target recognition" evidence="8">
    <location>
        <begin position="712"/>
        <end position="891"/>
    </location>
</feature>
<dbReference type="Pfam" id="PF07669">
    <property type="entry name" value="Eco57I"/>
    <property type="match status" value="1"/>
</dbReference>
<dbReference type="InterPro" id="IPR046820">
    <property type="entry name" value="MmeI_TRD"/>
</dbReference>
<name>A0A1I2HIR2_9BACT</name>
<evidence type="ECO:0000259" key="8">
    <source>
        <dbReference type="Pfam" id="PF20466"/>
    </source>
</evidence>
<proteinExistence type="predicted"/>
<dbReference type="GO" id="GO:0032259">
    <property type="term" value="P:methylation"/>
    <property type="evidence" value="ECO:0007669"/>
    <property type="project" value="UniProtKB-KW"/>
</dbReference>
<dbReference type="AlphaFoldDB" id="A0A1I2HIR2"/>
<organism evidence="9 10">
    <name type="scientific">Nannocystis exedens</name>
    <dbReference type="NCBI Taxonomy" id="54"/>
    <lineage>
        <taxon>Bacteria</taxon>
        <taxon>Pseudomonadati</taxon>
        <taxon>Myxococcota</taxon>
        <taxon>Polyangia</taxon>
        <taxon>Nannocystales</taxon>
        <taxon>Nannocystaceae</taxon>
        <taxon>Nannocystis</taxon>
    </lineage>
</organism>
<dbReference type="Gene3D" id="3.40.50.150">
    <property type="entry name" value="Vaccinia Virus protein VP39"/>
    <property type="match status" value="2"/>
</dbReference>
<evidence type="ECO:0000256" key="5">
    <source>
        <dbReference type="ARBA" id="ARBA00047942"/>
    </source>
</evidence>
<dbReference type="Proteomes" id="UP000199400">
    <property type="component" value="Unassembled WGS sequence"/>
</dbReference>
<keyword evidence="10" id="KW-1185">Reference proteome</keyword>
<feature type="compositionally biased region" description="Basic and acidic residues" evidence="6">
    <location>
        <begin position="445"/>
        <end position="456"/>
    </location>
</feature>
<evidence type="ECO:0000256" key="1">
    <source>
        <dbReference type="ARBA" id="ARBA00011900"/>
    </source>
</evidence>
<dbReference type="GO" id="GO:0009007">
    <property type="term" value="F:site-specific DNA-methyltransferase (adenine-specific) activity"/>
    <property type="evidence" value="ECO:0007669"/>
    <property type="project" value="UniProtKB-EC"/>
</dbReference>
<keyword evidence="2" id="KW-0489">Methyltransferase</keyword>
<evidence type="ECO:0000256" key="2">
    <source>
        <dbReference type="ARBA" id="ARBA00022603"/>
    </source>
</evidence>
<dbReference type="EC" id="2.1.1.72" evidence="1"/>
<dbReference type="STRING" id="54.SAMN02745121_07994"/>
<evidence type="ECO:0000313" key="10">
    <source>
        <dbReference type="Proteomes" id="UP000199400"/>
    </source>
</evidence>
<evidence type="ECO:0000313" key="9">
    <source>
        <dbReference type="EMBL" id="SFF29599.1"/>
    </source>
</evidence>
<evidence type="ECO:0000256" key="4">
    <source>
        <dbReference type="ARBA" id="ARBA00022691"/>
    </source>
</evidence>
<gene>
    <name evidence="9" type="ORF">SAMN02745121_07994</name>
</gene>
<reference evidence="10" key="1">
    <citation type="submission" date="2016-10" db="EMBL/GenBank/DDBJ databases">
        <authorList>
            <person name="Varghese N."/>
            <person name="Submissions S."/>
        </authorList>
    </citation>
    <scope>NUCLEOTIDE SEQUENCE [LARGE SCALE GENOMIC DNA]</scope>
    <source>
        <strain evidence="10">ATCC 25963</strain>
    </source>
</reference>
<feature type="domain" description="Type II methyltransferase M.TaqI-like" evidence="7">
    <location>
        <begin position="321"/>
        <end position="621"/>
    </location>
</feature>
<keyword evidence="3" id="KW-0808">Transferase</keyword>
<dbReference type="PRINTS" id="PR00507">
    <property type="entry name" value="N12N6MTFRASE"/>
</dbReference>
<evidence type="ECO:0000259" key="7">
    <source>
        <dbReference type="Pfam" id="PF07669"/>
    </source>
</evidence>
<sequence length="1021" mass="110493">MALQALRELVGGFPADATAPHDDLRPLQRDLIGLVTRSVFRLHAEARGLLADDSLFGLGERLDADAAGDADALAQRRTAWPELLARVRELGGDEPSRLLAGPGDGAVLRALRALRGMDDPRGWYGALDLDALGGVYEALIDYRLLRTRGPGLVARPGVVDLAELLSHAPAERARRFTAAGGVLDASLQAALAAATTPADVAAAVAERRGARAMQVLPPGSLYLQPGEERRRAGAHYTPRGLADPIVRVALRPLLSALGERPTPGQLLDLKLCDPAAGCGAFLLAACRQLGERLEQAWRDHGVVIPPADDAGALARRQVALHCLYGVDKDPCAVDLTRLSLWLLTGAEGSLRHFMAAAVRCGDALVGLGPAQIAAFSWDPDARGPTGRAVGASVHSSEGEPVRPPTADAVHSSDRARTRTPRDATDNAHSSGPEPPRPPAAPGACERVHRSGPERPRPPAASGERVHASARERARRVGDAAVAVFFAHDGDRRREEQRERLARATVEPARRGDLTALAVLDRLAAGLAAGVPAVLPFHWELEFPAVFARDPPGFDGFVGNPPFFWGNRISRAFGDRYRDWLLRCYPGSHGNSDLAAYFLRRSFALLRRGGALGFVTTNSIAEADTRATGLEPLLRAGGIIYEAVRSAEWDGSASVRVAHVFVAKGGDPGERRLDGEVVAEIGADLRRPRAAWTAVRLRERAEESYKGVDFGGTGFLLTAEQRDAIIRAAPHEAACIRPVLNASTFTASPQQRPAGFIINFTGLSLAEAERYAQCMAIVRERVLPRRALDKRKARRERWWLYNEACVGLYRAIAGKARVLVCPVVAKYVTFALVEARAVFTNALNVFTFDDHASLAVLQSRVHELWALTQGSSLRADPRYNPSDCFETFPFPAGWQHSAALADAGRSYDECRRRCMIAGDHGLTSLYNRFHDPEDRAGDVAELRELHAALDRAVLAAYGWTDLAAQAEAEFRRRDESGRITRPTIRLEWPAAFADELLGRLLALNQRRAERPASATVAPRPGS</sequence>